<feature type="compositionally biased region" description="Basic and acidic residues" evidence="1">
    <location>
        <begin position="113"/>
        <end position="123"/>
    </location>
</feature>
<dbReference type="EMBL" id="JBICZW010000005">
    <property type="protein sequence ID" value="MFG3189308.1"/>
    <property type="molecule type" value="Genomic_DNA"/>
</dbReference>
<reference evidence="2 3" key="1">
    <citation type="submission" date="2024-10" db="EMBL/GenBank/DDBJ databases">
        <title>The Natural Products Discovery Center: Release of the First 8490 Sequenced Strains for Exploring Actinobacteria Biosynthetic Diversity.</title>
        <authorList>
            <person name="Kalkreuter E."/>
            <person name="Kautsar S.A."/>
            <person name="Yang D."/>
            <person name="Bader C.D."/>
            <person name="Teijaro C.N."/>
            <person name="Fluegel L."/>
            <person name="Davis C.M."/>
            <person name="Simpson J.R."/>
            <person name="Lauterbach L."/>
            <person name="Steele A.D."/>
            <person name="Gui C."/>
            <person name="Meng S."/>
            <person name="Li G."/>
            <person name="Viehrig K."/>
            <person name="Ye F."/>
            <person name="Su P."/>
            <person name="Kiefer A.F."/>
            <person name="Nichols A."/>
            <person name="Cepeda A.J."/>
            <person name="Yan W."/>
            <person name="Fan B."/>
            <person name="Jiang Y."/>
            <person name="Adhikari A."/>
            <person name="Zheng C.-J."/>
            <person name="Schuster L."/>
            <person name="Cowan T.M."/>
            <person name="Smanski M.J."/>
            <person name="Chevrette M.G."/>
            <person name="De Carvalho L.P.S."/>
            <person name="Shen B."/>
        </authorList>
    </citation>
    <scope>NUCLEOTIDE SEQUENCE [LARGE SCALE GENOMIC DNA]</scope>
    <source>
        <strain evidence="2 3">NPDC048229</strain>
    </source>
</reference>
<feature type="region of interest" description="Disordered" evidence="1">
    <location>
        <begin position="148"/>
        <end position="168"/>
    </location>
</feature>
<evidence type="ECO:0000313" key="2">
    <source>
        <dbReference type="EMBL" id="MFG3189308.1"/>
    </source>
</evidence>
<keyword evidence="3" id="KW-1185">Reference proteome</keyword>
<protein>
    <submittedName>
        <fullName evidence="2">Uncharacterized protein</fullName>
    </submittedName>
</protein>
<accession>A0ABW7BQ81</accession>
<sequence>MTRSHHRRIASGQASRGTVSLWTGHVTSPTPWPARILVVRAVTRIGKAGEGKGRRLRSVVDGVDDGAVPGIPATSRAVLGPPSFGREPSGYDCEKRADRSPGLFHGSPSLSRIHAETPRRRAAADAAGADETWAHPLLTLTRAERYHAAERDPADAVLADIERAEGER</sequence>
<evidence type="ECO:0000256" key="1">
    <source>
        <dbReference type="SAM" id="MobiDB-lite"/>
    </source>
</evidence>
<dbReference type="RefSeq" id="WP_229883562.1">
    <property type="nucleotide sequence ID" value="NZ_BMVV01000010.1"/>
</dbReference>
<dbReference type="Proteomes" id="UP001604282">
    <property type="component" value="Unassembled WGS sequence"/>
</dbReference>
<name>A0ABW7BQ81_9ACTN</name>
<gene>
    <name evidence="2" type="ORF">ACGFYS_10220</name>
</gene>
<feature type="compositionally biased region" description="Polar residues" evidence="1">
    <location>
        <begin position="12"/>
        <end position="25"/>
    </location>
</feature>
<evidence type="ECO:0000313" key="3">
    <source>
        <dbReference type="Proteomes" id="UP001604282"/>
    </source>
</evidence>
<organism evidence="2 3">
    <name type="scientific">Streptomyces omiyaensis</name>
    <dbReference type="NCBI Taxonomy" id="68247"/>
    <lineage>
        <taxon>Bacteria</taxon>
        <taxon>Bacillati</taxon>
        <taxon>Actinomycetota</taxon>
        <taxon>Actinomycetes</taxon>
        <taxon>Kitasatosporales</taxon>
        <taxon>Streptomycetaceae</taxon>
        <taxon>Streptomyces</taxon>
    </lineage>
</organism>
<feature type="region of interest" description="Disordered" evidence="1">
    <location>
        <begin position="1"/>
        <end position="25"/>
    </location>
</feature>
<proteinExistence type="predicted"/>
<feature type="region of interest" description="Disordered" evidence="1">
    <location>
        <begin position="67"/>
        <end position="128"/>
    </location>
</feature>
<comment type="caution">
    <text evidence="2">The sequence shown here is derived from an EMBL/GenBank/DDBJ whole genome shotgun (WGS) entry which is preliminary data.</text>
</comment>